<gene>
    <name evidence="2" type="ORF">MPLG2_2954</name>
</gene>
<proteinExistence type="predicted"/>
<name>A0A2N9JIU5_9ACTN</name>
<evidence type="ECO:0000313" key="2">
    <source>
        <dbReference type="EMBL" id="SPD87985.1"/>
    </source>
</evidence>
<dbReference type="EMBL" id="LT985188">
    <property type="protein sequence ID" value="SPD87985.1"/>
    <property type="molecule type" value="Genomic_DNA"/>
</dbReference>
<dbReference type="Pfam" id="PF04020">
    <property type="entry name" value="Phage_holin_4_2"/>
    <property type="match status" value="1"/>
</dbReference>
<protein>
    <recommendedName>
        <fullName evidence="4">Phage holin family protein</fullName>
    </recommendedName>
</protein>
<organism evidence="2 3">
    <name type="scientific">Micropruina glycogenica</name>
    <dbReference type="NCBI Taxonomy" id="75385"/>
    <lineage>
        <taxon>Bacteria</taxon>
        <taxon>Bacillati</taxon>
        <taxon>Actinomycetota</taxon>
        <taxon>Actinomycetes</taxon>
        <taxon>Propionibacteriales</taxon>
        <taxon>Nocardioidaceae</taxon>
        <taxon>Micropruina</taxon>
    </lineage>
</organism>
<dbReference type="InterPro" id="IPR007165">
    <property type="entry name" value="Phage_holin_4_2"/>
</dbReference>
<dbReference type="Proteomes" id="UP000238164">
    <property type="component" value="Chromosome 1"/>
</dbReference>
<evidence type="ECO:0000313" key="3">
    <source>
        <dbReference type="Proteomes" id="UP000238164"/>
    </source>
</evidence>
<feature type="transmembrane region" description="Helical" evidence="1">
    <location>
        <begin position="102"/>
        <end position="124"/>
    </location>
</feature>
<feature type="transmembrane region" description="Helical" evidence="1">
    <location>
        <begin position="37"/>
        <end position="55"/>
    </location>
</feature>
<dbReference type="KEGG" id="mgg:MPLG2_2954"/>
<keyword evidence="3" id="KW-1185">Reference proteome</keyword>
<accession>A0A2N9JIU5</accession>
<feature type="transmembrane region" description="Helical" evidence="1">
    <location>
        <begin position="7"/>
        <end position="25"/>
    </location>
</feature>
<evidence type="ECO:0008006" key="4">
    <source>
        <dbReference type="Google" id="ProtNLM"/>
    </source>
</evidence>
<keyword evidence="1" id="KW-0812">Transmembrane</keyword>
<sequence>MHTCGMVIRFLFSAAALGFATWVVPGISMRDSEPQNAVMGILLVAIIFGVVNALVKPLFVFASAPLLLLTLGLFLLVINSLLLWLTSWIADQLNLGWHVDGFWSAFWGALMVSVVSFILNSSFISKSEVNR</sequence>
<keyword evidence="1" id="KW-0472">Membrane</keyword>
<feature type="transmembrane region" description="Helical" evidence="1">
    <location>
        <begin position="67"/>
        <end position="90"/>
    </location>
</feature>
<dbReference type="PANTHER" id="PTHR37309">
    <property type="entry name" value="SLR0284 PROTEIN"/>
    <property type="match status" value="1"/>
</dbReference>
<keyword evidence="1" id="KW-1133">Transmembrane helix</keyword>
<evidence type="ECO:0000256" key="1">
    <source>
        <dbReference type="SAM" id="Phobius"/>
    </source>
</evidence>
<dbReference type="AlphaFoldDB" id="A0A2N9JIU5"/>
<dbReference type="OrthoDB" id="9810847at2"/>
<reference evidence="2 3" key="1">
    <citation type="submission" date="2018-02" db="EMBL/GenBank/DDBJ databases">
        <authorList>
            <person name="Cohen D.B."/>
            <person name="Kent A.D."/>
        </authorList>
    </citation>
    <scope>NUCLEOTIDE SEQUENCE [LARGE SCALE GENOMIC DNA]</scope>
    <source>
        <strain evidence="2">1</strain>
    </source>
</reference>
<dbReference type="PANTHER" id="PTHR37309:SF1">
    <property type="entry name" value="SLR0284 PROTEIN"/>
    <property type="match status" value="1"/>
</dbReference>